<comment type="similarity">
    <text evidence="2 10 12">Belongs to the AdoMet synthase family.</text>
</comment>
<dbReference type="GO" id="GO:0005737">
    <property type="term" value="C:cytoplasm"/>
    <property type="evidence" value="ECO:0007669"/>
    <property type="project" value="UniProtKB-SubCell"/>
</dbReference>
<dbReference type="Proteomes" id="UP000468668">
    <property type="component" value="Unassembled WGS sequence"/>
</dbReference>
<dbReference type="Gene3D" id="3.30.300.10">
    <property type="match status" value="3"/>
</dbReference>
<keyword evidence="17" id="KW-1185">Reference proteome</keyword>
<organism evidence="16 17">
    <name type="scientific">Ellagibacter isourolithinifaciens</name>
    <dbReference type="NCBI Taxonomy" id="2137581"/>
    <lineage>
        <taxon>Bacteria</taxon>
        <taxon>Bacillati</taxon>
        <taxon>Actinomycetota</taxon>
        <taxon>Coriobacteriia</taxon>
        <taxon>Eggerthellales</taxon>
        <taxon>Eggerthellaceae</taxon>
        <taxon>Ellagibacter</taxon>
    </lineage>
</organism>
<dbReference type="HAMAP" id="MF_00086">
    <property type="entry name" value="S_AdoMet_synth1"/>
    <property type="match status" value="1"/>
</dbReference>
<proteinExistence type="inferred from homology"/>
<dbReference type="UniPathway" id="UPA00315">
    <property type="reaction ID" value="UER00080"/>
</dbReference>
<dbReference type="AlphaFoldDB" id="A0A6N6NQ78"/>
<evidence type="ECO:0000313" key="17">
    <source>
        <dbReference type="Proteomes" id="UP000468668"/>
    </source>
</evidence>
<dbReference type="PROSITE" id="PS00376">
    <property type="entry name" value="ADOMET_SYNTHASE_1"/>
    <property type="match status" value="1"/>
</dbReference>
<feature type="binding site" description="in other chain" evidence="10">
    <location>
        <position position="122"/>
    </location>
    <ligand>
        <name>L-methionine</name>
        <dbReference type="ChEBI" id="CHEBI:57844"/>
        <note>ligand shared between two neighboring subunits</note>
    </ligand>
</feature>
<dbReference type="InterPro" id="IPR022636">
    <property type="entry name" value="S-AdoMet_synthetase_sfam"/>
</dbReference>
<dbReference type="GO" id="GO:0006730">
    <property type="term" value="P:one-carbon metabolic process"/>
    <property type="evidence" value="ECO:0007669"/>
    <property type="project" value="UniProtKB-KW"/>
</dbReference>
<feature type="binding site" evidence="10">
    <location>
        <position position="22"/>
    </location>
    <ligand>
        <name>Mg(2+)</name>
        <dbReference type="ChEBI" id="CHEBI:18420"/>
    </ligand>
</feature>
<dbReference type="FunFam" id="3.30.300.10:FF:000004">
    <property type="entry name" value="S-adenosylmethionine synthase"/>
    <property type="match status" value="1"/>
</dbReference>
<feature type="binding site" description="in other chain" evidence="10">
    <location>
        <position position="305"/>
    </location>
    <ligand>
        <name>L-methionine</name>
        <dbReference type="ChEBI" id="CHEBI:57844"/>
        <note>ligand shared between two neighboring subunits</note>
    </ligand>
</feature>
<dbReference type="InterPro" id="IPR022629">
    <property type="entry name" value="S-AdoMet_synt_central"/>
</dbReference>
<dbReference type="PROSITE" id="PS00377">
    <property type="entry name" value="ADOMET_SYNTHASE_2"/>
    <property type="match status" value="1"/>
</dbReference>
<evidence type="ECO:0000256" key="5">
    <source>
        <dbReference type="ARBA" id="ARBA00022723"/>
    </source>
</evidence>
<comment type="subunit">
    <text evidence="10">Homotetramer; dimer of dimers.</text>
</comment>
<evidence type="ECO:0000256" key="12">
    <source>
        <dbReference type="RuleBase" id="RU004462"/>
    </source>
</evidence>
<feature type="domain" description="S-adenosylmethionine synthetase N-terminal" evidence="13">
    <location>
        <begin position="9"/>
        <end position="124"/>
    </location>
</feature>
<comment type="pathway">
    <text evidence="1 10">Amino-acid biosynthesis; S-adenosyl-L-methionine biosynthesis; S-adenosyl-L-methionine from L-methionine: step 1/1.</text>
</comment>
<feature type="binding site" description="in other chain" evidence="10">
    <location>
        <begin position="197"/>
        <end position="199"/>
    </location>
    <ligand>
        <name>ATP</name>
        <dbReference type="ChEBI" id="CHEBI:30616"/>
        <note>ligand shared between two neighboring subunits</note>
    </ligand>
</feature>
<evidence type="ECO:0000256" key="11">
    <source>
        <dbReference type="RuleBase" id="RU000542"/>
    </source>
</evidence>
<keyword evidence="5 10" id="KW-0479">Metal-binding</keyword>
<evidence type="ECO:0000259" key="14">
    <source>
        <dbReference type="Pfam" id="PF02772"/>
    </source>
</evidence>
<comment type="cofactor">
    <cofactor evidence="10">
        <name>K(+)</name>
        <dbReference type="ChEBI" id="CHEBI:29103"/>
    </cofactor>
    <text evidence="10">Binds 1 potassium ion per subunit.</text>
</comment>
<feature type="binding site" evidence="10">
    <location>
        <position position="301"/>
    </location>
    <ligand>
        <name>ATP</name>
        <dbReference type="ChEBI" id="CHEBI:30616"/>
        <note>ligand shared between two neighboring subunits</note>
    </ligand>
</feature>
<evidence type="ECO:0000256" key="2">
    <source>
        <dbReference type="ARBA" id="ARBA00009685"/>
    </source>
</evidence>
<comment type="subcellular location">
    <subcellularLocation>
        <location evidence="10 11">Cytoplasm</location>
    </subcellularLocation>
</comment>
<dbReference type="GeneID" id="98656817"/>
<comment type="caution">
    <text evidence="16">The sequence shown here is derived from an EMBL/GenBank/DDBJ whole genome shotgun (WGS) entry which is preliminary data.</text>
</comment>
<feature type="region of interest" description="Flexible loop" evidence="10">
    <location>
        <begin position="122"/>
        <end position="132"/>
    </location>
</feature>
<feature type="domain" description="S-adenosylmethionine synthetase C-terminal" evidence="15">
    <location>
        <begin position="268"/>
        <end position="407"/>
    </location>
</feature>
<dbReference type="OrthoDB" id="9801686at2"/>
<reference evidence="16 17" key="1">
    <citation type="submission" date="2019-09" db="EMBL/GenBank/DDBJ databases">
        <title>Whole genome shotgun sequencing (WGS) of Ellagibacter isourolithinifaciens DSM 104140(T) and Adlercreutzia muris DSM 29508(T).</title>
        <authorList>
            <person name="Stoll D.A."/>
            <person name="Danylec N."/>
            <person name="Huch M."/>
        </authorList>
    </citation>
    <scope>NUCLEOTIDE SEQUENCE [LARGE SCALE GENOMIC DNA]</scope>
    <source>
        <strain evidence="16 17">DSM 104140</strain>
    </source>
</reference>
<dbReference type="PIRSF" id="PIRSF000497">
    <property type="entry name" value="MAT"/>
    <property type="match status" value="1"/>
</dbReference>
<keyword evidence="10" id="KW-0963">Cytoplasm</keyword>
<evidence type="ECO:0000256" key="8">
    <source>
        <dbReference type="ARBA" id="ARBA00022842"/>
    </source>
</evidence>
<feature type="binding site" evidence="10">
    <location>
        <position position="274"/>
    </location>
    <ligand>
        <name>L-methionine</name>
        <dbReference type="ChEBI" id="CHEBI:57844"/>
        <note>ligand shared between two neighboring subunits</note>
    </ligand>
</feature>
<evidence type="ECO:0000256" key="1">
    <source>
        <dbReference type="ARBA" id="ARBA00005224"/>
    </source>
</evidence>
<feature type="binding site" evidence="10">
    <location>
        <position position="297"/>
    </location>
    <ligand>
        <name>ATP</name>
        <dbReference type="ChEBI" id="CHEBI:30616"/>
        <note>ligand shared between two neighboring subunits</note>
    </ligand>
</feature>
<dbReference type="InterPro" id="IPR022630">
    <property type="entry name" value="S-AdoMet_synt_C"/>
</dbReference>
<keyword evidence="8 10" id="KW-0460">Magnesium</keyword>
<dbReference type="PANTHER" id="PTHR11964">
    <property type="entry name" value="S-ADENOSYLMETHIONINE SYNTHETASE"/>
    <property type="match status" value="1"/>
</dbReference>
<evidence type="ECO:0000259" key="13">
    <source>
        <dbReference type="Pfam" id="PF00438"/>
    </source>
</evidence>
<feature type="binding site" description="in other chain" evidence="10">
    <location>
        <position position="79"/>
    </location>
    <ligand>
        <name>L-methionine</name>
        <dbReference type="ChEBI" id="CHEBI:57844"/>
        <note>ligand shared between two neighboring subunits</note>
    </ligand>
</feature>
<dbReference type="RefSeq" id="WP_158048431.1">
    <property type="nucleotide sequence ID" value="NZ_WAJR01000001.1"/>
</dbReference>
<evidence type="ECO:0000256" key="3">
    <source>
        <dbReference type="ARBA" id="ARBA00022563"/>
    </source>
</evidence>
<evidence type="ECO:0000256" key="10">
    <source>
        <dbReference type="HAMAP-Rule" id="MF_00086"/>
    </source>
</evidence>
<evidence type="ECO:0000256" key="7">
    <source>
        <dbReference type="ARBA" id="ARBA00022840"/>
    </source>
</evidence>
<dbReference type="GO" id="GO:0006556">
    <property type="term" value="P:S-adenosylmethionine biosynthetic process"/>
    <property type="evidence" value="ECO:0007669"/>
    <property type="project" value="UniProtKB-UniRule"/>
</dbReference>
<dbReference type="Pfam" id="PF02772">
    <property type="entry name" value="S-AdoMet_synt_M"/>
    <property type="match status" value="1"/>
</dbReference>
<dbReference type="Pfam" id="PF02773">
    <property type="entry name" value="S-AdoMet_synt_C"/>
    <property type="match status" value="1"/>
</dbReference>
<evidence type="ECO:0000256" key="4">
    <source>
        <dbReference type="ARBA" id="ARBA00022679"/>
    </source>
</evidence>
<comment type="function">
    <text evidence="10">Catalyzes the formation of S-adenosylmethionine (AdoMet) from methionine and ATP. The overall synthetic reaction is composed of two sequential steps, AdoMet formation and the subsequent tripolyphosphate hydrolysis which occurs prior to release of AdoMet from the enzyme.</text>
</comment>
<name>A0A6N6NQ78_9ACTN</name>
<feature type="domain" description="S-adenosylmethionine synthetase central" evidence="14">
    <location>
        <begin position="148"/>
        <end position="266"/>
    </location>
</feature>
<keyword evidence="6 10" id="KW-0547">Nucleotide-binding</keyword>
<dbReference type="GO" id="GO:0005524">
    <property type="term" value="F:ATP binding"/>
    <property type="evidence" value="ECO:0007669"/>
    <property type="project" value="UniProtKB-UniRule"/>
</dbReference>
<dbReference type="SUPFAM" id="SSF55973">
    <property type="entry name" value="S-adenosylmethionine synthetase"/>
    <property type="match status" value="3"/>
</dbReference>
<evidence type="ECO:0000256" key="6">
    <source>
        <dbReference type="ARBA" id="ARBA00022741"/>
    </source>
</evidence>
<dbReference type="GO" id="GO:0000287">
    <property type="term" value="F:magnesium ion binding"/>
    <property type="evidence" value="ECO:0007669"/>
    <property type="project" value="UniProtKB-UniRule"/>
</dbReference>
<comment type="cofactor">
    <cofactor evidence="10">
        <name>Mg(2+)</name>
        <dbReference type="ChEBI" id="CHEBI:18420"/>
    </cofactor>
    <text evidence="10">Binds 2 divalent ions per subunit.</text>
</comment>
<dbReference type="NCBIfam" id="TIGR01034">
    <property type="entry name" value="metK"/>
    <property type="match status" value="1"/>
</dbReference>
<keyword evidence="9 10" id="KW-0630">Potassium</keyword>
<accession>A0A6N6NQ78</accession>
<comment type="catalytic activity">
    <reaction evidence="10">
        <text>L-methionine + ATP + H2O = S-adenosyl-L-methionine + phosphate + diphosphate</text>
        <dbReference type="Rhea" id="RHEA:21080"/>
        <dbReference type="ChEBI" id="CHEBI:15377"/>
        <dbReference type="ChEBI" id="CHEBI:30616"/>
        <dbReference type="ChEBI" id="CHEBI:33019"/>
        <dbReference type="ChEBI" id="CHEBI:43474"/>
        <dbReference type="ChEBI" id="CHEBI:57844"/>
        <dbReference type="ChEBI" id="CHEBI:59789"/>
        <dbReference type="EC" id="2.5.1.6"/>
    </reaction>
</comment>
<protein>
    <recommendedName>
        <fullName evidence="10">S-adenosylmethionine synthase</fullName>
        <shortName evidence="10">AdoMet synthase</shortName>
        <ecNumber evidence="10">2.5.1.6</ecNumber>
    </recommendedName>
    <alternativeName>
        <fullName evidence="10">MAT</fullName>
    </alternativeName>
    <alternativeName>
        <fullName evidence="10">Methionine adenosyltransferase</fullName>
    </alternativeName>
</protein>
<evidence type="ECO:0000313" key="16">
    <source>
        <dbReference type="EMBL" id="KAB1642846.1"/>
    </source>
</evidence>
<dbReference type="InterPro" id="IPR022628">
    <property type="entry name" value="S-AdoMet_synt_N"/>
</dbReference>
<dbReference type="Pfam" id="PF00438">
    <property type="entry name" value="S-AdoMet_synt_N"/>
    <property type="match status" value="1"/>
</dbReference>
<feature type="binding site" description="in other chain" evidence="10">
    <location>
        <begin position="280"/>
        <end position="281"/>
    </location>
    <ligand>
        <name>ATP</name>
        <dbReference type="ChEBI" id="CHEBI:30616"/>
        <note>ligand shared between two neighboring subunits</note>
    </ligand>
</feature>
<dbReference type="InterPro" id="IPR002133">
    <property type="entry name" value="S-AdoMet_synthetase"/>
</dbReference>
<gene>
    <name evidence="10" type="primary">metK</name>
    <name evidence="16" type="ORF">F8C90_00185</name>
</gene>
<evidence type="ECO:0000259" key="15">
    <source>
        <dbReference type="Pfam" id="PF02773"/>
    </source>
</evidence>
<feature type="binding site" description="in other chain" evidence="10">
    <location>
        <begin position="265"/>
        <end position="266"/>
    </location>
    <ligand>
        <name>ATP</name>
        <dbReference type="ChEBI" id="CHEBI:30616"/>
        <note>ligand shared between two neighboring subunits</note>
    </ligand>
</feature>
<evidence type="ECO:0000256" key="9">
    <source>
        <dbReference type="ARBA" id="ARBA00022958"/>
    </source>
</evidence>
<dbReference type="EMBL" id="WAJR01000001">
    <property type="protein sequence ID" value="KAB1642846.1"/>
    <property type="molecule type" value="Genomic_DNA"/>
</dbReference>
<keyword evidence="4 10" id="KW-0808">Transferase</keyword>
<feature type="binding site" evidence="10">
    <location>
        <position position="274"/>
    </location>
    <ligand>
        <name>ATP</name>
        <dbReference type="ChEBI" id="CHEBI:30616"/>
        <note>ligand shared between two neighboring subunits</note>
    </ligand>
</feature>
<dbReference type="CDD" id="cd18079">
    <property type="entry name" value="S-AdoMet_synt"/>
    <property type="match status" value="1"/>
</dbReference>
<dbReference type="GO" id="GO:0004478">
    <property type="term" value="F:methionine adenosyltransferase activity"/>
    <property type="evidence" value="ECO:0007669"/>
    <property type="project" value="UniProtKB-UniRule"/>
</dbReference>
<dbReference type="InterPro" id="IPR022631">
    <property type="entry name" value="ADOMET_SYNTHASE_CS"/>
</dbReference>
<feature type="binding site" description="in other chain" evidence="10">
    <location>
        <position position="20"/>
    </location>
    <ligand>
        <name>ATP</name>
        <dbReference type="ChEBI" id="CHEBI:30616"/>
        <note>ligand shared between two neighboring subunits</note>
    </ligand>
</feature>
<keyword evidence="3 10" id="KW-0554">One-carbon metabolism</keyword>
<dbReference type="FunFam" id="3.30.300.10:FF:000003">
    <property type="entry name" value="S-adenosylmethionine synthase"/>
    <property type="match status" value="1"/>
</dbReference>
<dbReference type="EC" id="2.5.1.6" evidence="10"/>
<feature type="binding site" evidence="10">
    <location>
        <position position="66"/>
    </location>
    <ligand>
        <name>K(+)</name>
        <dbReference type="ChEBI" id="CHEBI:29103"/>
    </ligand>
</feature>
<sequence>MAEEQHSTYLFTSESVTEGHPDKICDQISDAILDAILEKETELQKQGYISPSGQPADVSKVRCACETMTTTGMVVVAGEIRTQAYVDVPAIVRNVICEIGYDRAKYGFDGTTCGVLNAIHEQSPDIAQGVDESFEAQHGEVEDVYETVGAGDQGMMFGYACKETKTLMPMPIYLAQRMSERLAKVRKDGTLPYLRPDGKTQVSVRYVDGAPVNVEKVVVSTQHAEDIDNATLRRDVTEQVIKPVLADEGVELAEGAEIHINPTGRFVIGGPMGDCGLTGRKIIVDTYGGMGRHGGGAFSGKDCTKVDRSAAYAARWVAKNVVAADLADRCEIQVAYAIGVAKPVSIMVETFGTAHVPEADIERAVNEVFDLRPGAIIDDLDLRRPIYRKTAAYGHFGRELPEFTWEKTDRADALRAACGLA</sequence>
<keyword evidence="7 10" id="KW-0067">ATP-binding</keyword>